<evidence type="ECO:0000313" key="5">
    <source>
        <dbReference type="EMBL" id="MFC0681010.1"/>
    </source>
</evidence>
<keyword evidence="3" id="KW-0560">Oxidoreductase</keyword>
<proteinExistence type="inferred from homology"/>
<dbReference type="CDD" id="cd19071">
    <property type="entry name" value="AKR_AKR1-5-like"/>
    <property type="match status" value="1"/>
</dbReference>
<reference evidence="5 6" key="1">
    <citation type="submission" date="2024-09" db="EMBL/GenBank/DDBJ databases">
        <authorList>
            <person name="Sun Q."/>
            <person name="Mori K."/>
        </authorList>
    </citation>
    <scope>NUCLEOTIDE SEQUENCE [LARGE SCALE GENOMIC DNA]</scope>
    <source>
        <strain evidence="5 6">KCTC 23076</strain>
    </source>
</reference>
<dbReference type="EMBL" id="JBHLTG010000006">
    <property type="protein sequence ID" value="MFC0681010.1"/>
    <property type="molecule type" value="Genomic_DNA"/>
</dbReference>
<dbReference type="Gene3D" id="3.20.20.100">
    <property type="entry name" value="NADP-dependent oxidoreductase domain"/>
    <property type="match status" value="1"/>
</dbReference>
<dbReference type="InterPro" id="IPR036812">
    <property type="entry name" value="NAD(P)_OxRdtase_dom_sf"/>
</dbReference>
<name>A0ABV6RVK6_9GAMM</name>
<dbReference type="InterPro" id="IPR018170">
    <property type="entry name" value="Aldo/ket_reductase_CS"/>
</dbReference>
<comment type="similarity">
    <text evidence="1">Belongs to the aldo/keto reductase family.</text>
</comment>
<dbReference type="PIRSF" id="PIRSF000097">
    <property type="entry name" value="AKR"/>
    <property type="match status" value="1"/>
</dbReference>
<keyword evidence="6" id="KW-1185">Reference proteome</keyword>
<dbReference type="PROSITE" id="PS00798">
    <property type="entry name" value="ALDOKETO_REDUCTASE_1"/>
    <property type="match status" value="1"/>
</dbReference>
<evidence type="ECO:0000256" key="1">
    <source>
        <dbReference type="ARBA" id="ARBA00007905"/>
    </source>
</evidence>
<dbReference type="PROSITE" id="PS00062">
    <property type="entry name" value="ALDOKETO_REDUCTASE_2"/>
    <property type="match status" value="1"/>
</dbReference>
<evidence type="ECO:0000313" key="6">
    <source>
        <dbReference type="Proteomes" id="UP001589896"/>
    </source>
</evidence>
<dbReference type="RefSeq" id="WP_386673236.1">
    <property type="nucleotide sequence ID" value="NZ_JBHLTG010000006.1"/>
</dbReference>
<protein>
    <submittedName>
        <fullName evidence="5">Aldo/keto reductase</fullName>
    </submittedName>
</protein>
<dbReference type="PANTHER" id="PTHR43827">
    <property type="entry name" value="2,5-DIKETO-D-GLUCONIC ACID REDUCTASE"/>
    <property type="match status" value="1"/>
</dbReference>
<dbReference type="SUPFAM" id="SSF51430">
    <property type="entry name" value="NAD(P)-linked oxidoreductase"/>
    <property type="match status" value="1"/>
</dbReference>
<dbReference type="PANTHER" id="PTHR43827:SF3">
    <property type="entry name" value="NADP-DEPENDENT OXIDOREDUCTASE DOMAIN-CONTAINING PROTEIN"/>
    <property type="match status" value="1"/>
</dbReference>
<organism evidence="5 6">
    <name type="scientific">Lysobacter korlensis</name>
    <dbReference type="NCBI Taxonomy" id="553636"/>
    <lineage>
        <taxon>Bacteria</taxon>
        <taxon>Pseudomonadati</taxon>
        <taxon>Pseudomonadota</taxon>
        <taxon>Gammaproteobacteria</taxon>
        <taxon>Lysobacterales</taxon>
        <taxon>Lysobacteraceae</taxon>
        <taxon>Lysobacter</taxon>
    </lineage>
</organism>
<evidence type="ECO:0000256" key="3">
    <source>
        <dbReference type="ARBA" id="ARBA00023002"/>
    </source>
</evidence>
<gene>
    <name evidence="5" type="ORF">ACFFGH_24535</name>
</gene>
<keyword evidence="2" id="KW-0521">NADP</keyword>
<sequence>MTVPTRTLNSGSAIPQLGLGVWAIDPSDTQRVVEEALEIGYRHIDTAAAYGNEEGVGKAIAASGVPRGEIFVTTKLPNHEHGTDVVRDSFRASLDRLGLDAVDLYLIHWPVPSGDRYVETWQTFEELAAEGLIRSIGVSNFLPEHLERLLTEADTVPAVNQIELHPIFQQRDVVEYSRSKGIEIEGWSPLGSGKYDLAGMPGVSEAAQAHGKTPAQVVLRWHLQRDVIVFPKSTHSERLRQNFDLFDFELTNEELAAIDALDRGERIGGDPREVD</sequence>
<dbReference type="InterPro" id="IPR020471">
    <property type="entry name" value="AKR"/>
</dbReference>
<dbReference type="Pfam" id="PF00248">
    <property type="entry name" value="Aldo_ket_red"/>
    <property type="match status" value="1"/>
</dbReference>
<evidence type="ECO:0000259" key="4">
    <source>
        <dbReference type="Pfam" id="PF00248"/>
    </source>
</evidence>
<dbReference type="Proteomes" id="UP001589896">
    <property type="component" value="Unassembled WGS sequence"/>
</dbReference>
<accession>A0ABV6RVK6</accession>
<feature type="domain" description="NADP-dependent oxidoreductase" evidence="4">
    <location>
        <begin position="17"/>
        <end position="262"/>
    </location>
</feature>
<dbReference type="InterPro" id="IPR023210">
    <property type="entry name" value="NADP_OxRdtase_dom"/>
</dbReference>
<dbReference type="PRINTS" id="PR00069">
    <property type="entry name" value="ALDKETRDTASE"/>
</dbReference>
<evidence type="ECO:0000256" key="2">
    <source>
        <dbReference type="ARBA" id="ARBA00022857"/>
    </source>
</evidence>
<comment type="caution">
    <text evidence="5">The sequence shown here is derived from an EMBL/GenBank/DDBJ whole genome shotgun (WGS) entry which is preliminary data.</text>
</comment>